<reference evidence="7" key="1">
    <citation type="submission" date="2025-08" db="UniProtKB">
        <authorList>
            <consortium name="Ensembl"/>
        </authorList>
    </citation>
    <scope>IDENTIFICATION</scope>
</reference>
<keyword evidence="8" id="KW-1185">Reference proteome</keyword>
<name>A0A7M4EUJ9_CROPO</name>
<dbReference type="SUPFAM" id="SSF56487">
    <property type="entry name" value="SRCR-like"/>
    <property type="match status" value="1"/>
</dbReference>
<dbReference type="AlphaFoldDB" id="A0A7M4EUJ9"/>
<keyword evidence="4" id="KW-0325">Glycoprotein</keyword>
<dbReference type="GeneTree" id="ENSGT00950000183145"/>
<keyword evidence="2" id="KW-0677">Repeat</keyword>
<dbReference type="InterPro" id="IPR053243">
    <property type="entry name" value="SJ_maturation_regulator"/>
</dbReference>
<evidence type="ECO:0000259" key="6">
    <source>
        <dbReference type="PROSITE" id="PS50287"/>
    </source>
</evidence>
<dbReference type="InterPro" id="IPR001190">
    <property type="entry name" value="SRCR"/>
</dbReference>
<feature type="disulfide bond" evidence="5">
    <location>
        <begin position="54"/>
        <end position="115"/>
    </location>
</feature>
<keyword evidence="3 5" id="KW-1015">Disulfide bond</keyword>
<dbReference type="Ensembl" id="ENSCPRT00005016768.1">
    <property type="protein sequence ID" value="ENSCPRP00005014272.1"/>
    <property type="gene ID" value="ENSCPRG00005010058.1"/>
</dbReference>
<feature type="domain" description="SRCR" evidence="6">
    <location>
        <begin position="16"/>
        <end position="116"/>
    </location>
</feature>
<dbReference type="PANTHER" id="PTHR47653:SF1">
    <property type="entry name" value="DELETED IN MALIGNANT BRAIN TUMORS 1 PROTEIN"/>
    <property type="match status" value="1"/>
</dbReference>
<reference evidence="7" key="2">
    <citation type="submission" date="2025-09" db="UniProtKB">
        <authorList>
            <consortium name="Ensembl"/>
        </authorList>
    </citation>
    <scope>IDENTIFICATION</scope>
</reference>
<accession>A0A7M4EUJ9</accession>
<dbReference type="SMART" id="SM00202">
    <property type="entry name" value="SR"/>
    <property type="match status" value="1"/>
</dbReference>
<evidence type="ECO:0000256" key="1">
    <source>
        <dbReference type="ARBA" id="ARBA00022729"/>
    </source>
</evidence>
<evidence type="ECO:0000313" key="7">
    <source>
        <dbReference type="Ensembl" id="ENSCPRP00005014272.1"/>
    </source>
</evidence>
<dbReference type="Gene3D" id="3.10.250.10">
    <property type="entry name" value="SRCR-like domain"/>
    <property type="match status" value="1"/>
</dbReference>
<evidence type="ECO:0000256" key="5">
    <source>
        <dbReference type="PROSITE-ProRule" id="PRU00196"/>
    </source>
</evidence>
<dbReference type="PANTHER" id="PTHR47653">
    <property type="entry name" value="PROTEIN BARK BEETLE"/>
    <property type="match status" value="1"/>
</dbReference>
<dbReference type="GO" id="GO:0045217">
    <property type="term" value="P:cell-cell junction maintenance"/>
    <property type="evidence" value="ECO:0007669"/>
    <property type="project" value="TreeGrafter"/>
</dbReference>
<dbReference type="GO" id="GO:0016020">
    <property type="term" value="C:membrane"/>
    <property type="evidence" value="ECO:0007669"/>
    <property type="project" value="InterPro"/>
</dbReference>
<sequence length="119" mass="12873">ENPPRSLFFVFEGAQLRLVNGRNRCEGRIEIYHNGNWGTVCDDLWDHTDAQVVCRQLGCGPASSALGNAHFGQGSGSIHLDDVQCSGNELFLWQCPSGGWGTHNCGHSEDAGVICSGNR</sequence>
<organism evidence="7 8">
    <name type="scientific">Crocodylus porosus</name>
    <name type="common">Saltwater crocodile</name>
    <name type="synonym">Estuarine crocodile</name>
    <dbReference type="NCBI Taxonomy" id="8502"/>
    <lineage>
        <taxon>Eukaryota</taxon>
        <taxon>Metazoa</taxon>
        <taxon>Chordata</taxon>
        <taxon>Craniata</taxon>
        <taxon>Vertebrata</taxon>
        <taxon>Euteleostomi</taxon>
        <taxon>Archelosauria</taxon>
        <taxon>Archosauria</taxon>
        <taxon>Crocodylia</taxon>
        <taxon>Longirostres</taxon>
        <taxon>Crocodylidae</taxon>
        <taxon>Crocodylus</taxon>
    </lineage>
</organism>
<dbReference type="Proteomes" id="UP000594220">
    <property type="component" value="Unplaced"/>
</dbReference>
<dbReference type="FunFam" id="3.10.250.10:FF:000003">
    <property type="entry name" value="Deleted in malignant brain tumors 1"/>
    <property type="match status" value="1"/>
</dbReference>
<evidence type="ECO:0000256" key="3">
    <source>
        <dbReference type="ARBA" id="ARBA00023157"/>
    </source>
</evidence>
<dbReference type="PROSITE" id="PS50287">
    <property type="entry name" value="SRCR_2"/>
    <property type="match status" value="1"/>
</dbReference>
<evidence type="ECO:0000256" key="2">
    <source>
        <dbReference type="ARBA" id="ARBA00022737"/>
    </source>
</evidence>
<keyword evidence="1" id="KW-0732">Signal</keyword>
<dbReference type="PROSITE" id="PS00420">
    <property type="entry name" value="SRCR_1"/>
    <property type="match status" value="1"/>
</dbReference>
<feature type="disulfide bond" evidence="5">
    <location>
        <begin position="41"/>
        <end position="105"/>
    </location>
</feature>
<dbReference type="PRINTS" id="PR00258">
    <property type="entry name" value="SPERACTRCPTR"/>
</dbReference>
<dbReference type="InterPro" id="IPR036772">
    <property type="entry name" value="SRCR-like_dom_sf"/>
</dbReference>
<dbReference type="Pfam" id="PF00530">
    <property type="entry name" value="SRCR"/>
    <property type="match status" value="1"/>
</dbReference>
<proteinExistence type="predicted"/>
<dbReference type="OMA" id="CANAGWG"/>
<evidence type="ECO:0000313" key="8">
    <source>
        <dbReference type="Proteomes" id="UP000594220"/>
    </source>
</evidence>
<evidence type="ECO:0000256" key="4">
    <source>
        <dbReference type="ARBA" id="ARBA00023180"/>
    </source>
</evidence>
<feature type="disulfide bond" evidence="5">
    <location>
        <begin position="85"/>
        <end position="95"/>
    </location>
</feature>
<protein>
    <recommendedName>
        <fullName evidence="6">SRCR domain-containing protein</fullName>
    </recommendedName>
</protein>